<proteinExistence type="predicted"/>
<dbReference type="Proteomes" id="UP000621454">
    <property type="component" value="Unassembled WGS sequence"/>
</dbReference>
<reference evidence="2" key="1">
    <citation type="journal article" date="2014" name="Int. J. Syst. Evol. Microbiol.">
        <title>Complete genome sequence of Corynebacterium casei LMG S-19264T (=DSM 44701T), isolated from a smear-ripened cheese.</title>
        <authorList>
            <consortium name="US DOE Joint Genome Institute (JGI-PGF)"/>
            <person name="Walter F."/>
            <person name="Albersmeier A."/>
            <person name="Kalinowski J."/>
            <person name="Ruckert C."/>
        </authorList>
    </citation>
    <scope>NUCLEOTIDE SEQUENCE</scope>
    <source>
        <strain evidence="2">CGMCC 1.12827</strain>
    </source>
</reference>
<evidence type="ECO:0000313" key="3">
    <source>
        <dbReference type="Proteomes" id="UP000621454"/>
    </source>
</evidence>
<accession>A0A916T4G5</accession>
<keyword evidence="1" id="KW-0732">Signal</keyword>
<evidence type="ECO:0008006" key="4">
    <source>
        <dbReference type="Google" id="ProtNLM"/>
    </source>
</evidence>
<reference evidence="2" key="2">
    <citation type="submission" date="2020-09" db="EMBL/GenBank/DDBJ databases">
        <authorList>
            <person name="Sun Q."/>
            <person name="Zhou Y."/>
        </authorList>
    </citation>
    <scope>NUCLEOTIDE SEQUENCE</scope>
    <source>
        <strain evidence="2">CGMCC 1.12827</strain>
    </source>
</reference>
<dbReference type="EMBL" id="BMGC01000010">
    <property type="protein sequence ID" value="GGB31041.1"/>
    <property type="molecule type" value="Genomic_DNA"/>
</dbReference>
<comment type="caution">
    <text evidence="2">The sequence shown here is derived from an EMBL/GenBank/DDBJ whole genome shotgun (WGS) entry which is preliminary data.</text>
</comment>
<evidence type="ECO:0000256" key="1">
    <source>
        <dbReference type="SAM" id="SignalP"/>
    </source>
</evidence>
<keyword evidence="3" id="KW-1185">Reference proteome</keyword>
<name>A0A916T4G5_9ACTN</name>
<dbReference type="AlphaFoldDB" id="A0A916T4G5"/>
<organism evidence="2 3">
    <name type="scientific">Gordonia jinhuaensis</name>
    <dbReference type="NCBI Taxonomy" id="1517702"/>
    <lineage>
        <taxon>Bacteria</taxon>
        <taxon>Bacillati</taxon>
        <taxon>Actinomycetota</taxon>
        <taxon>Actinomycetes</taxon>
        <taxon>Mycobacteriales</taxon>
        <taxon>Gordoniaceae</taxon>
        <taxon>Gordonia</taxon>
    </lineage>
</organism>
<sequence>MRTTLCILTAVTTAVVSAGCSQSNHTASQGDASSGTPQSQQAAIDGVVAIYRRTIEHFPAGTTFDSTRYGGHGNTTDCDDNAIGDEVSPVSYQDLRDMRVPTGTDTSTLVSRLGDVWTSFGWKVVEKDSAPRPNRYATTPDGYGINVVRGYPNADSPTLAATSPCFDGNLINRDLGAPVVIESTGEQG</sequence>
<evidence type="ECO:0000313" key="2">
    <source>
        <dbReference type="EMBL" id="GGB31041.1"/>
    </source>
</evidence>
<gene>
    <name evidence="2" type="ORF">GCM10011489_19100</name>
</gene>
<protein>
    <recommendedName>
        <fullName evidence="4">Lipoprotein</fullName>
    </recommendedName>
</protein>
<dbReference type="PROSITE" id="PS51257">
    <property type="entry name" value="PROKAR_LIPOPROTEIN"/>
    <property type="match status" value="1"/>
</dbReference>
<feature type="chain" id="PRO_5039328036" description="Lipoprotein" evidence="1">
    <location>
        <begin position="19"/>
        <end position="188"/>
    </location>
</feature>
<feature type="signal peptide" evidence="1">
    <location>
        <begin position="1"/>
        <end position="18"/>
    </location>
</feature>